<dbReference type="CDD" id="cd06257">
    <property type="entry name" value="DnaJ"/>
    <property type="match status" value="1"/>
</dbReference>
<feature type="transmembrane region" description="Helical" evidence="1">
    <location>
        <begin position="220"/>
        <end position="237"/>
    </location>
</feature>
<feature type="transmembrane region" description="Helical" evidence="1">
    <location>
        <begin position="146"/>
        <end position="174"/>
    </location>
</feature>
<keyword evidence="1" id="KW-0812">Transmembrane</keyword>
<dbReference type="Proteomes" id="UP001209229">
    <property type="component" value="Unassembled WGS sequence"/>
</dbReference>
<dbReference type="PROSITE" id="PS50076">
    <property type="entry name" value="DNAJ_2"/>
    <property type="match status" value="1"/>
</dbReference>
<dbReference type="SUPFAM" id="SSF46565">
    <property type="entry name" value="Chaperone J-domain"/>
    <property type="match status" value="1"/>
</dbReference>
<accession>A0AAE3SGS2</accession>
<reference evidence="3" key="1">
    <citation type="submission" date="2022-10" db="EMBL/GenBank/DDBJ databases">
        <authorList>
            <person name="Yu W.X."/>
        </authorList>
    </citation>
    <scope>NUCLEOTIDE SEQUENCE</scope>
    <source>
        <strain evidence="3">AAT</strain>
    </source>
</reference>
<dbReference type="PANTHER" id="PTHR43096">
    <property type="entry name" value="DNAJ HOMOLOG 1, MITOCHONDRIAL-RELATED"/>
    <property type="match status" value="1"/>
</dbReference>
<dbReference type="Gene3D" id="1.10.287.110">
    <property type="entry name" value="DnaJ domain"/>
    <property type="match status" value="1"/>
</dbReference>
<dbReference type="InterPro" id="IPR036869">
    <property type="entry name" value="J_dom_sf"/>
</dbReference>
<dbReference type="GO" id="GO:0042026">
    <property type="term" value="P:protein refolding"/>
    <property type="evidence" value="ECO:0007669"/>
    <property type="project" value="TreeGrafter"/>
</dbReference>
<dbReference type="PRINTS" id="PR00625">
    <property type="entry name" value="JDOMAIN"/>
</dbReference>
<dbReference type="PANTHER" id="PTHR43096:SF58">
    <property type="entry name" value="CHAPERONE DNAJ-DOMAIN SUPERFAMILY PROTEIN"/>
    <property type="match status" value="1"/>
</dbReference>
<feature type="transmembrane region" description="Helical" evidence="1">
    <location>
        <begin position="244"/>
        <end position="265"/>
    </location>
</feature>
<gene>
    <name evidence="3" type="ORF">OM075_20130</name>
</gene>
<organism evidence="3 4">
    <name type="scientific">Plebeiibacterium sediminum</name>
    <dbReference type="NCBI Taxonomy" id="2992112"/>
    <lineage>
        <taxon>Bacteria</taxon>
        <taxon>Pseudomonadati</taxon>
        <taxon>Bacteroidota</taxon>
        <taxon>Bacteroidia</taxon>
        <taxon>Marinilabiliales</taxon>
        <taxon>Marinilabiliaceae</taxon>
        <taxon>Plebeiibacterium</taxon>
    </lineage>
</organism>
<evidence type="ECO:0000259" key="2">
    <source>
        <dbReference type="PROSITE" id="PS50076"/>
    </source>
</evidence>
<feature type="domain" description="J" evidence="2">
    <location>
        <begin position="3"/>
        <end position="69"/>
    </location>
</feature>
<feature type="transmembrane region" description="Helical" evidence="1">
    <location>
        <begin position="119"/>
        <end position="140"/>
    </location>
</feature>
<name>A0AAE3SGS2_9BACT</name>
<evidence type="ECO:0000313" key="4">
    <source>
        <dbReference type="Proteomes" id="UP001209229"/>
    </source>
</evidence>
<dbReference type="InterPro" id="IPR001623">
    <property type="entry name" value="DnaJ_domain"/>
</dbReference>
<feature type="transmembrane region" description="Helical" evidence="1">
    <location>
        <begin position="194"/>
        <end position="214"/>
    </location>
</feature>
<dbReference type="GO" id="GO:0051082">
    <property type="term" value="F:unfolded protein binding"/>
    <property type="evidence" value="ECO:0007669"/>
    <property type="project" value="TreeGrafter"/>
</dbReference>
<comment type="caution">
    <text evidence="3">The sequence shown here is derived from an EMBL/GenBank/DDBJ whole genome shotgun (WGS) entry which is preliminary data.</text>
</comment>
<keyword evidence="1" id="KW-1133">Transmembrane helix</keyword>
<dbReference type="GO" id="GO:0005737">
    <property type="term" value="C:cytoplasm"/>
    <property type="evidence" value="ECO:0007669"/>
    <property type="project" value="TreeGrafter"/>
</dbReference>
<dbReference type="SMART" id="SM00271">
    <property type="entry name" value="DnaJ"/>
    <property type="match status" value="1"/>
</dbReference>
<keyword evidence="1" id="KW-0472">Membrane</keyword>
<dbReference type="RefSeq" id="WP_301192346.1">
    <property type="nucleotide sequence ID" value="NZ_JAPDPJ010000065.1"/>
</dbReference>
<proteinExistence type="predicted"/>
<dbReference type="Pfam" id="PF00226">
    <property type="entry name" value="DnaJ"/>
    <property type="match status" value="1"/>
</dbReference>
<keyword evidence="4" id="KW-1185">Reference proteome</keyword>
<protein>
    <submittedName>
        <fullName evidence="3">DnaJ domain-containing protein</fullName>
    </submittedName>
</protein>
<dbReference type="EMBL" id="JAPDPJ010000065">
    <property type="protein sequence ID" value="MCW3788790.1"/>
    <property type="molecule type" value="Genomic_DNA"/>
</dbReference>
<sequence>MHNYYHILGVTPNATLDQIKKAYRKKAMVLHPDINKADDAHEQFILLNEAYEYLLKTQGTHTNHYKRAQQQAQRQAEYQKEWEQKEREQARERAKAYAQMKYEAYLNSDIYKTTEALNLILDLFGLVFLLLFVFGIPVFTFLEHGIIGLAISAIIILPTAPIWFRLLIRFFVILNFKGIVDFKHSTIRSKMMKIMLFLILNIIILFAITLNTLIELKYIIAVYSVFITCGIIISRFFKSRYYKYLIKFGFAPFAINLLFLINYFIASNPTYETYWYSYSYHDPSPILPKITLENNRYDKYTGIRLIFDGEKIIGHGKITYLIKDGCLGFRVVKQTIIE</sequence>
<evidence type="ECO:0000313" key="3">
    <source>
        <dbReference type="EMBL" id="MCW3788790.1"/>
    </source>
</evidence>
<evidence type="ECO:0000256" key="1">
    <source>
        <dbReference type="SAM" id="Phobius"/>
    </source>
</evidence>
<dbReference type="AlphaFoldDB" id="A0AAE3SGS2"/>